<dbReference type="PANTHER" id="PTHR46093">
    <property type="entry name" value="ACYL-COA-BINDING DOMAIN-CONTAINING PROTEIN 5"/>
    <property type="match status" value="1"/>
</dbReference>
<keyword evidence="4" id="KW-0812">Transmembrane</keyword>
<proteinExistence type="predicted"/>
<evidence type="ECO:0000313" key="7">
    <source>
        <dbReference type="Proteomes" id="UP000289152"/>
    </source>
</evidence>
<dbReference type="InterPro" id="IPR015915">
    <property type="entry name" value="Kelch-typ_b-propeller"/>
</dbReference>
<feature type="region of interest" description="Disordered" evidence="3">
    <location>
        <begin position="652"/>
        <end position="709"/>
    </location>
</feature>
<evidence type="ECO:0000256" key="2">
    <source>
        <dbReference type="ARBA" id="ARBA00022737"/>
    </source>
</evidence>
<feature type="compositionally biased region" description="Basic and acidic residues" evidence="3">
    <location>
        <begin position="509"/>
        <end position="518"/>
    </location>
</feature>
<gene>
    <name evidence="6" type="ORF">M231_00831</name>
</gene>
<keyword evidence="4" id="KW-0472">Membrane</keyword>
<dbReference type="SUPFAM" id="SSF50965">
    <property type="entry name" value="Galactose oxidase, central domain"/>
    <property type="match status" value="1"/>
</dbReference>
<dbReference type="SUPFAM" id="SSF117281">
    <property type="entry name" value="Kelch motif"/>
    <property type="match status" value="1"/>
</dbReference>
<protein>
    <recommendedName>
        <fullName evidence="8">Galactose oxidase</fullName>
    </recommendedName>
</protein>
<dbReference type="Proteomes" id="UP000289152">
    <property type="component" value="Unassembled WGS sequence"/>
</dbReference>
<feature type="region of interest" description="Disordered" evidence="3">
    <location>
        <begin position="423"/>
        <end position="444"/>
    </location>
</feature>
<dbReference type="PANTHER" id="PTHR46093:SF18">
    <property type="entry name" value="FIBRONECTIN TYPE-III DOMAIN-CONTAINING PROTEIN"/>
    <property type="match status" value="1"/>
</dbReference>
<evidence type="ECO:0000256" key="5">
    <source>
        <dbReference type="SAM" id="SignalP"/>
    </source>
</evidence>
<evidence type="ECO:0000256" key="1">
    <source>
        <dbReference type="ARBA" id="ARBA00022441"/>
    </source>
</evidence>
<evidence type="ECO:0000256" key="4">
    <source>
        <dbReference type="SAM" id="Phobius"/>
    </source>
</evidence>
<dbReference type="Pfam" id="PF24681">
    <property type="entry name" value="Kelch_KLHDC2_KLHL20_DRC7"/>
    <property type="match status" value="1"/>
</dbReference>
<accession>A0A4Q1BUZ8</accession>
<feature type="chain" id="PRO_5020887276" description="Galactose oxidase" evidence="5">
    <location>
        <begin position="17"/>
        <end position="827"/>
    </location>
</feature>
<feature type="region of interest" description="Disordered" evidence="3">
    <location>
        <begin position="758"/>
        <end position="784"/>
    </location>
</feature>
<dbReference type="InterPro" id="IPR011043">
    <property type="entry name" value="Gal_Oxase/kelch_b-propeller"/>
</dbReference>
<keyword evidence="2" id="KW-0677">Repeat</keyword>
<feature type="signal peptide" evidence="5">
    <location>
        <begin position="1"/>
        <end position="16"/>
    </location>
</feature>
<dbReference type="VEuPathDB" id="FungiDB:TREMEDRAFT_37960"/>
<keyword evidence="5" id="KW-0732">Signal</keyword>
<feature type="region of interest" description="Disordered" evidence="3">
    <location>
        <begin position="509"/>
        <end position="545"/>
    </location>
</feature>
<organism evidence="6 7">
    <name type="scientific">Tremella mesenterica</name>
    <name type="common">Jelly fungus</name>
    <dbReference type="NCBI Taxonomy" id="5217"/>
    <lineage>
        <taxon>Eukaryota</taxon>
        <taxon>Fungi</taxon>
        <taxon>Dikarya</taxon>
        <taxon>Basidiomycota</taxon>
        <taxon>Agaricomycotina</taxon>
        <taxon>Tremellomycetes</taxon>
        <taxon>Tremellales</taxon>
        <taxon>Tremellaceae</taxon>
        <taxon>Tremella</taxon>
    </lineage>
</organism>
<evidence type="ECO:0000256" key="3">
    <source>
        <dbReference type="SAM" id="MobiDB-lite"/>
    </source>
</evidence>
<dbReference type="OrthoDB" id="432528at2759"/>
<keyword evidence="4" id="KW-1133">Transmembrane helix</keyword>
<dbReference type="STRING" id="5217.A0A4Q1BUZ8"/>
<feature type="compositionally biased region" description="Polar residues" evidence="3">
    <location>
        <begin position="766"/>
        <end position="778"/>
    </location>
</feature>
<reference evidence="6 7" key="1">
    <citation type="submission" date="2016-06" db="EMBL/GenBank/DDBJ databases">
        <title>Evolution of pathogenesis and genome organization in the Tremellales.</title>
        <authorList>
            <person name="Cuomo C."/>
            <person name="Litvintseva A."/>
            <person name="Heitman J."/>
            <person name="Chen Y."/>
            <person name="Sun S."/>
            <person name="Springer D."/>
            <person name="Dromer F."/>
            <person name="Young S."/>
            <person name="Zeng Q."/>
            <person name="Chapman S."/>
            <person name="Gujja S."/>
            <person name="Saif S."/>
            <person name="Birren B."/>
        </authorList>
    </citation>
    <scope>NUCLEOTIDE SEQUENCE [LARGE SCALE GENOMIC DNA]</scope>
    <source>
        <strain evidence="6 7">ATCC 28783</strain>
    </source>
</reference>
<feature type="compositionally biased region" description="Low complexity" evidence="3">
    <location>
        <begin position="687"/>
        <end position="709"/>
    </location>
</feature>
<evidence type="ECO:0000313" key="6">
    <source>
        <dbReference type="EMBL" id="RXK41832.1"/>
    </source>
</evidence>
<feature type="region of interest" description="Disordered" evidence="3">
    <location>
        <begin position="806"/>
        <end position="827"/>
    </location>
</feature>
<feature type="transmembrane region" description="Helical" evidence="4">
    <location>
        <begin position="377"/>
        <end position="396"/>
    </location>
</feature>
<sequence length="827" mass="87789">MRRAIVASTLLKLVLAADPVARWGHQAVYLPSQNAMWVVGGAVQGSGTQITNEVLILPLNQSNPTFSTGSSDGLPPHAFAAMSAKSDGSSIVVFGGMTSSCTNDGLVHTLDVSSGKWTSVTPSGVVRRRGAAMGWASDSQVMVVGGIADSYSCSSTTGAYSALDILSYPLTTGSHMASANLPSSLTGSTLAVSDFAMALCSCGHIYLAGGQSATGNLVSLDTIGKWSASSGWTSQVTSGDVPDGRIGASLVVHPTLDLLILYGGSVANGTSDTPTSLVALLNTTSWEWSTPSNLQPPSSSASSYHTAIITNSGVMITAFGLGSSGVATSNVAYLDMRDPTGSDWAWSSTWQESMLNLTTSPKTSKGQTMDEKKTASIAAPVAIIGALLIGLAIWYARRQIRIIRKRRAARYYSFSLQEDNGDFSRDVGPSRPTKTEYGFGRDANEKEGNLMTDITSGVMSVIKRVSTRGSNHSTDSNPFTDREMVKAGGSAKNKAINWEEIDFGLGKLDESRREEPHAREKRRSSSFSATGSPPQFLYDQDQQSAAVASTMSMPMPMPLITLNEEQGSPVNDGQQPLVPSFFVQPPTAPATPSNRPSAPAVFPDMPTMPTAAPDTDESLDWNMLQNQLAERPAFRSISPSAALRSHNHAQVDHNNQGQFDQPRPAPIPQYHAPTLQPEPMGQYPQRSASPSQVPLPVSPSPSTISMMSSTAPHLPPLNFNSSNPPTINYGPRNHGVLPYLPRNANQSHSRQLAGVPRRGVSHHGIDSSSNHELSSSIPVSHDARQGPGLPMAPHAAQIGRGNMLRVMNRSEGDAPESDTEENHGQAF</sequence>
<name>A0A4Q1BUZ8_TREME</name>
<dbReference type="EMBL" id="SDIL01000005">
    <property type="protein sequence ID" value="RXK41832.1"/>
    <property type="molecule type" value="Genomic_DNA"/>
</dbReference>
<dbReference type="AlphaFoldDB" id="A0A4Q1BUZ8"/>
<comment type="caution">
    <text evidence="6">The sequence shown here is derived from an EMBL/GenBank/DDBJ whole genome shotgun (WGS) entry which is preliminary data.</text>
</comment>
<evidence type="ECO:0008006" key="8">
    <source>
        <dbReference type="Google" id="ProtNLM"/>
    </source>
</evidence>
<dbReference type="InParanoid" id="A0A4Q1BUZ8"/>
<keyword evidence="1" id="KW-0880">Kelch repeat</keyword>
<keyword evidence="7" id="KW-1185">Reference proteome</keyword>
<dbReference type="Gene3D" id="2.120.10.80">
    <property type="entry name" value="Kelch-type beta propeller"/>
    <property type="match status" value="2"/>
</dbReference>